<reference evidence="2" key="1">
    <citation type="submission" date="2020-07" db="EMBL/GenBank/DDBJ databases">
        <title>Huge and variable diversity of episymbiotic CPR bacteria and DPANN archaea in groundwater ecosystems.</title>
        <authorList>
            <person name="He C.Y."/>
            <person name="Keren R."/>
            <person name="Whittaker M."/>
            <person name="Farag I.F."/>
            <person name="Doudna J."/>
            <person name="Cate J.H.D."/>
            <person name="Banfield J.F."/>
        </authorList>
    </citation>
    <scope>NUCLEOTIDE SEQUENCE</scope>
    <source>
        <strain evidence="2">NC_groundwater_763_Ag_S-0.2um_68_21</strain>
    </source>
</reference>
<gene>
    <name evidence="2" type="ORF">HYZ11_17125</name>
</gene>
<comment type="caution">
    <text evidence="2">The sequence shown here is derived from an EMBL/GenBank/DDBJ whole genome shotgun (WGS) entry which is preliminary data.</text>
</comment>
<proteinExistence type="predicted"/>
<sequence>MDTRTEELVAIGAAVTANCVPCLRHHLGKAREAGAEEPEIRSAVRVGRLVRKGAASAWDKEAAALLGPAEAAAPASQGENAKGCGCS</sequence>
<dbReference type="InterPro" id="IPR004675">
    <property type="entry name" value="AhpD_core"/>
</dbReference>
<evidence type="ECO:0000259" key="1">
    <source>
        <dbReference type="Pfam" id="PF02627"/>
    </source>
</evidence>
<feature type="domain" description="Carboxymuconolactone decarboxylase-like" evidence="1">
    <location>
        <begin position="2"/>
        <end position="55"/>
    </location>
</feature>
<dbReference type="AlphaFoldDB" id="A0A932I553"/>
<dbReference type="Proteomes" id="UP000782312">
    <property type="component" value="Unassembled WGS sequence"/>
</dbReference>
<organism evidence="2 3">
    <name type="scientific">Tectimicrobiota bacterium</name>
    <dbReference type="NCBI Taxonomy" id="2528274"/>
    <lineage>
        <taxon>Bacteria</taxon>
        <taxon>Pseudomonadati</taxon>
        <taxon>Nitrospinota/Tectimicrobiota group</taxon>
        <taxon>Candidatus Tectimicrobiota</taxon>
    </lineage>
</organism>
<evidence type="ECO:0000313" key="3">
    <source>
        <dbReference type="Proteomes" id="UP000782312"/>
    </source>
</evidence>
<dbReference type="Gene3D" id="1.20.1290.10">
    <property type="entry name" value="AhpD-like"/>
    <property type="match status" value="1"/>
</dbReference>
<dbReference type="EMBL" id="JACPUR010000040">
    <property type="protein sequence ID" value="MBI3129334.1"/>
    <property type="molecule type" value="Genomic_DNA"/>
</dbReference>
<dbReference type="InterPro" id="IPR003779">
    <property type="entry name" value="CMD-like"/>
</dbReference>
<name>A0A932I553_UNCTE</name>
<dbReference type="InterPro" id="IPR029032">
    <property type="entry name" value="AhpD-like"/>
</dbReference>
<protein>
    <submittedName>
        <fullName evidence="2">Carboxymuconolactone decarboxylase family protein</fullName>
    </submittedName>
</protein>
<dbReference type="GO" id="GO:0051920">
    <property type="term" value="F:peroxiredoxin activity"/>
    <property type="evidence" value="ECO:0007669"/>
    <property type="project" value="InterPro"/>
</dbReference>
<dbReference type="Pfam" id="PF02627">
    <property type="entry name" value="CMD"/>
    <property type="match status" value="1"/>
</dbReference>
<dbReference type="NCBIfam" id="TIGR00778">
    <property type="entry name" value="ahpD_dom"/>
    <property type="match status" value="1"/>
</dbReference>
<dbReference type="SUPFAM" id="SSF69118">
    <property type="entry name" value="AhpD-like"/>
    <property type="match status" value="1"/>
</dbReference>
<evidence type="ECO:0000313" key="2">
    <source>
        <dbReference type="EMBL" id="MBI3129334.1"/>
    </source>
</evidence>
<accession>A0A932I553</accession>